<reference evidence="2" key="1">
    <citation type="journal article" date="2020" name="Stud. Mycol.">
        <title>101 Dothideomycetes genomes: a test case for predicting lifestyles and emergence of pathogens.</title>
        <authorList>
            <person name="Haridas S."/>
            <person name="Albert R."/>
            <person name="Binder M."/>
            <person name="Bloem J."/>
            <person name="Labutti K."/>
            <person name="Salamov A."/>
            <person name="Andreopoulos B."/>
            <person name="Baker S."/>
            <person name="Barry K."/>
            <person name="Bills G."/>
            <person name="Bluhm B."/>
            <person name="Cannon C."/>
            <person name="Castanera R."/>
            <person name="Culley D."/>
            <person name="Daum C."/>
            <person name="Ezra D."/>
            <person name="Gonzalez J."/>
            <person name="Henrissat B."/>
            <person name="Kuo A."/>
            <person name="Liang C."/>
            <person name="Lipzen A."/>
            <person name="Lutzoni F."/>
            <person name="Magnuson J."/>
            <person name="Mondo S."/>
            <person name="Nolan M."/>
            <person name="Ohm R."/>
            <person name="Pangilinan J."/>
            <person name="Park H.-J."/>
            <person name="Ramirez L."/>
            <person name="Alfaro M."/>
            <person name="Sun H."/>
            <person name="Tritt A."/>
            <person name="Yoshinaga Y."/>
            <person name="Zwiers L.-H."/>
            <person name="Turgeon B."/>
            <person name="Goodwin S."/>
            <person name="Spatafora J."/>
            <person name="Crous P."/>
            <person name="Grigoriev I."/>
        </authorList>
    </citation>
    <scope>NUCLEOTIDE SEQUENCE</scope>
    <source>
        <strain evidence="2">CBS 107.79</strain>
    </source>
</reference>
<gene>
    <name evidence="2" type="ORF">BU23DRAFT_602977</name>
</gene>
<feature type="chain" id="PRO_5025379039" description="Ubiquitin 3 binding protein But2 C-terminal domain-containing protein" evidence="1">
    <location>
        <begin position="20"/>
        <end position="176"/>
    </location>
</feature>
<evidence type="ECO:0000313" key="3">
    <source>
        <dbReference type="Proteomes" id="UP000800036"/>
    </source>
</evidence>
<keyword evidence="3" id="KW-1185">Reference proteome</keyword>
<sequence>MHFPTLSLVVLGLSASTSALPTPPRRQQCTSTRTVSDPGFYAAGFLPSADFSTDPPYYENQILEFQPSFSSPSATCTLFGNFEAGLKIRVKGNAKPVLDVYQRHSSTEKKLIGTFANLPPLDENGALTDIVSAPLGTVKCSAGMVFEFQVKLEEPGDWAGIAFEEDGMSGFDLLAC</sequence>
<accession>A0A6A5USD1</accession>
<dbReference type="OrthoDB" id="3755713at2759"/>
<dbReference type="AlphaFoldDB" id="A0A6A5USD1"/>
<evidence type="ECO:0008006" key="4">
    <source>
        <dbReference type="Google" id="ProtNLM"/>
    </source>
</evidence>
<name>A0A6A5USD1_9PLEO</name>
<feature type="signal peptide" evidence="1">
    <location>
        <begin position="1"/>
        <end position="19"/>
    </location>
</feature>
<dbReference type="EMBL" id="ML976734">
    <property type="protein sequence ID" value="KAF1967290.1"/>
    <property type="molecule type" value="Genomic_DNA"/>
</dbReference>
<evidence type="ECO:0000256" key="1">
    <source>
        <dbReference type="SAM" id="SignalP"/>
    </source>
</evidence>
<evidence type="ECO:0000313" key="2">
    <source>
        <dbReference type="EMBL" id="KAF1967290.1"/>
    </source>
</evidence>
<dbReference type="Proteomes" id="UP000800036">
    <property type="component" value="Unassembled WGS sequence"/>
</dbReference>
<keyword evidence="1" id="KW-0732">Signal</keyword>
<organism evidence="2 3">
    <name type="scientific">Bimuria novae-zelandiae CBS 107.79</name>
    <dbReference type="NCBI Taxonomy" id="1447943"/>
    <lineage>
        <taxon>Eukaryota</taxon>
        <taxon>Fungi</taxon>
        <taxon>Dikarya</taxon>
        <taxon>Ascomycota</taxon>
        <taxon>Pezizomycotina</taxon>
        <taxon>Dothideomycetes</taxon>
        <taxon>Pleosporomycetidae</taxon>
        <taxon>Pleosporales</taxon>
        <taxon>Massarineae</taxon>
        <taxon>Didymosphaeriaceae</taxon>
        <taxon>Bimuria</taxon>
    </lineage>
</organism>
<proteinExistence type="predicted"/>
<protein>
    <recommendedName>
        <fullName evidence="4">Ubiquitin 3 binding protein But2 C-terminal domain-containing protein</fullName>
    </recommendedName>
</protein>